<dbReference type="EMBL" id="JAUHTQ010000003">
    <property type="protein sequence ID" value="MDN4492884.1"/>
    <property type="molecule type" value="Genomic_DNA"/>
</dbReference>
<protein>
    <submittedName>
        <fullName evidence="1">Uncharacterized protein</fullName>
    </submittedName>
</protein>
<name>A0ABT8GNT2_9BACL</name>
<organism evidence="1 2">
    <name type="scientific">Ureibacillus aquaedulcis</name>
    <dbReference type="NCBI Taxonomy" id="3058421"/>
    <lineage>
        <taxon>Bacteria</taxon>
        <taxon>Bacillati</taxon>
        <taxon>Bacillota</taxon>
        <taxon>Bacilli</taxon>
        <taxon>Bacillales</taxon>
        <taxon>Caryophanaceae</taxon>
        <taxon>Ureibacillus</taxon>
    </lineage>
</organism>
<sequence>MMIDEEQTINVVDAICGAGKTSWAIQMLNDSEIAGFGDSTTTVNKYIYVTPYLEQVERVIKATKADFFQPNYNDGTSKLENFKMLVALGKNIVTTHEIFKRLDSSALNEIAQEGYTLIMDEAAQVIEQLHNIVLEDMELLLEIGAIEIGELGKVHWLRDEVGKKHNSKFHDVRIMAENDTLFLQNGIAYYWTMNVKAFEVFDEIFILTYLFDAQEQKYYYDMHDVNYEKYSVVLNEENKYELIDYDVTVEPRKELYNLLNIYEGPMNYNFDYREKDIDNLSPTEYEKIKKFQLSSRWFDKAPSTDIAQMNKNLLNYFTNVSKQTTKDLFWTTLSSKANELSNKKCKFNRRGNRENDNFLPFNARATNAYANRTATAFVYNRFMNPNDKKFFLSRGVEVNQDLMAVSDLIQYLFRGCIREGKPMDCYIPSERMRNALKDWSEYKI</sequence>
<evidence type="ECO:0000313" key="1">
    <source>
        <dbReference type="EMBL" id="MDN4492884.1"/>
    </source>
</evidence>
<evidence type="ECO:0000313" key="2">
    <source>
        <dbReference type="Proteomes" id="UP001172743"/>
    </source>
</evidence>
<keyword evidence="2" id="KW-1185">Reference proteome</keyword>
<proteinExistence type="predicted"/>
<gene>
    <name evidence="1" type="ORF">QYB95_04975</name>
</gene>
<comment type="caution">
    <text evidence="1">The sequence shown here is derived from an EMBL/GenBank/DDBJ whole genome shotgun (WGS) entry which is preliminary data.</text>
</comment>
<reference evidence="1" key="1">
    <citation type="submission" date="2023-07" db="EMBL/GenBank/DDBJ databases">
        <title>Ureibacillus sp. isolated from freshwater well.</title>
        <authorList>
            <person name="Kirdat K."/>
            <person name="Bhatt A."/>
            <person name="Teware R."/>
            <person name="Bhavsar Y."/>
            <person name="Yadav A."/>
        </authorList>
    </citation>
    <scope>NUCLEOTIDE SEQUENCE</scope>
    <source>
        <strain evidence="1">BA0131</strain>
    </source>
</reference>
<dbReference type="Proteomes" id="UP001172743">
    <property type="component" value="Unassembled WGS sequence"/>
</dbReference>
<dbReference type="RefSeq" id="WP_301137115.1">
    <property type="nucleotide sequence ID" value="NZ_JAUHTQ010000003.1"/>
</dbReference>
<accession>A0ABT8GNT2</accession>